<dbReference type="GeneID" id="105045481"/>
<dbReference type="Proteomes" id="UP000504607">
    <property type="component" value="Chromosome 5"/>
</dbReference>
<sequence length="618" mass="69348">MGSKGVLSSGYKLVPWSSWDQWNFVRESIFSSSPDSIAGALQRISAWRSRGCLPVPIEITAAFVEIQQKDPFFRKAPMDDPLSSEEMLAMLYSMAITRLVNGYVEPAHKKTRRSISELAEAVGIPRMLVDIRHESSHCNLPSIRLVRLASIKALDWLKSNYWEPQEKAIPDVRKEIRSRLREMIYYLKTKSARKSSSRVQGIRVRSGLLRGCNRLSSQITGKLLSSKSKGSEKKISKTARIIARLYSAYPTEVASVLLELFYLQAPDFSDSTDMELSDDSDVGDHWPLTSSVHVLKTIITTLSDKKPRLLLSILKMVLETIEAKESMKYENGQHYFLSPEHLAEIRQLEHLCSVVPWLLTILRALKDAGRIGLINKTTVLSTGRNSVPKVSLTKLLRKCLALSVAGDKHLIDSVMLVAEMIGNNSLKERLKKLPLLGLKDRDSMEDPIHSSTETMLSQEEDSLKIAAAKLELIKLQFQNHSNRTTGPVDGNTDTANMWTVAKSWISCPIGMLPCSFSSTAVLPVLDKVDDGLESLKVERNNDKAVNDQATDKSDLDSHTEPWENGSAIKKLKPTLKEHDLDFPEIKFPMEGRLLIDGIWKKVSEQELLAIGSNIRIFE</sequence>
<dbReference type="GO" id="GO:0090730">
    <property type="term" value="C:Las1 complex"/>
    <property type="evidence" value="ECO:0007669"/>
    <property type="project" value="InterPro"/>
</dbReference>
<dbReference type="Pfam" id="PF04031">
    <property type="entry name" value="Las1"/>
    <property type="match status" value="1"/>
</dbReference>
<organism evidence="2 3">
    <name type="scientific">Elaeis guineensis var. tenera</name>
    <name type="common">Oil palm</name>
    <dbReference type="NCBI Taxonomy" id="51953"/>
    <lineage>
        <taxon>Eukaryota</taxon>
        <taxon>Viridiplantae</taxon>
        <taxon>Streptophyta</taxon>
        <taxon>Embryophyta</taxon>
        <taxon>Tracheophyta</taxon>
        <taxon>Spermatophyta</taxon>
        <taxon>Magnoliopsida</taxon>
        <taxon>Liliopsida</taxon>
        <taxon>Arecaceae</taxon>
        <taxon>Arecoideae</taxon>
        <taxon>Cocoseae</taxon>
        <taxon>Elaeidinae</taxon>
        <taxon>Elaeis</taxon>
    </lineage>
</organism>
<evidence type="ECO:0000313" key="2">
    <source>
        <dbReference type="Proteomes" id="UP000504607"/>
    </source>
</evidence>
<dbReference type="PANTHER" id="PTHR15002">
    <property type="entry name" value="RIBOSOMAL BIOGENESIS PROTEIN LAS1L"/>
    <property type="match status" value="1"/>
</dbReference>
<proteinExistence type="predicted"/>
<dbReference type="GO" id="GO:0030687">
    <property type="term" value="C:preribosome, large subunit precursor"/>
    <property type="evidence" value="ECO:0007669"/>
    <property type="project" value="TreeGrafter"/>
</dbReference>
<dbReference type="PANTHER" id="PTHR15002:SF0">
    <property type="entry name" value="RIBOSOMAL BIOGENESIS PROTEIN LAS1L"/>
    <property type="match status" value="1"/>
</dbReference>
<dbReference type="GO" id="GO:0000470">
    <property type="term" value="P:maturation of LSU-rRNA"/>
    <property type="evidence" value="ECO:0007669"/>
    <property type="project" value="TreeGrafter"/>
</dbReference>
<gene>
    <name evidence="3" type="primary">LOC105045481</name>
</gene>
<feature type="region of interest" description="Disordered" evidence="1">
    <location>
        <begin position="539"/>
        <end position="563"/>
    </location>
</feature>
<evidence type="ECO:0000313" key="3">
    <source>
        <dbReference type="RefSeq" id="XP_010922079.3"/>
    </source>
</evidence>
<evidence type="ECO:0000256" key="1">
    <source>
        <dbReference type="SAM" id="MobiDB-lite"/>
    </source>
</evidence>
<dbReference type="InterPro" id="IPR007174">
    <property type="entry name" value="Las1"/>
</dbReference>
<protein>
    <submittedName>
        <fullName evidence="3">Uncharacterized protein LOC105045481</fullName>
    </submittedName>
</protein>
<name>A0A6I9R8D8_ELAGV</name>
<dbReference type="GO" id="GO:0004519">
    <property type="term" value="F:endonuclease activity"/>
    <property type="evidence" value="ECO:0007669"/>
    <property type="project" value="InterPro"/>
</dbReference>
<dbReference type="InParanoid" id="A0A6I9R8D8"/>
<dbReference type="KEGG" id="egu:105045481"/>
<dbReference type="OrthoDB" id="10263222at2759"/>
<dbReference type="GO" id="GO:0000460">
    <property type="term" value="P:maturation of 5.8S rRNA"/>
    <property type="evidence" value="ECO:0007669"/>
    <property type="project" value="TreeGrafter"/>
</dbReference>
<accession>A0A6I9R8D8</accession>
<dbReference type="AlphaFoldDB" id="A0A6I9R8D8"/>
<reference evidence="3" key="1">
    <citation type="submission" date="2025-08" db="UniProtKB">
        <authorList>
            <consortium name="RefSeq"/>
        </authorList>
    </citation>
    <scope>IDENTIFICATION</scope>
</reference>
<keyword evidence="2" id="KW-1185">Reference proteome</keyword>
<dbReference type="FunCoup" id="A0A6I9R8D8">
    <property type="interactions" value="177"/>
</dbReference>
<dbReference type="RefSeq" id="XP_010922079.3">
    <property type="nucleotide sequence ID" value="XM_010923777.3"/>
</dbReference>
<feature type="compositionally biased region" description="Basic and acidic residues" evidence="1">
    <location>
        <begin position="539"/>
        <end position="561"/>
    </location>
</feature>